<keyword evidence="1" id="KW-1133">Transmembrane helix</keyword>
<organism evidence="2">
    <name type="scientific">marine metagenome</name>
    <dbReference type="NCBI Taxonomy" id="408172"/>
    <lineage>
        <taxon>unclassified sequences</taxon>
        <taxon>metagenomes</taxon>
        <taxon>ecological metagenomes</taxon>
    </lineage>
</organism>
<evidence type="ECO:0000256" key="1">
    <source>
        <dbReference type="SAM" id="Phobius"/>
    </source>
</evidence>
<proteinExistence type="predicted"/>
<dbReference type="Pfam" id="PF00702">
    <property type="entry name" value="Hydrolase"/>
    <property type="match status" value="1"/>
</dbReference>
<dbReference type="SUPFAM" id="SSF56784">
    <property type="entry name" value="HAD-like"/>
    <property type="match status" value="1"/>
</dbReference>
<keyword evidence="1" id="KW-0812">Transmembrane</keyword>
<name>A0A382D5C6_9ZZZZ</name>
<feature type="non-terminal residue" evidence="2">
    <location>
        <position position="1"/>
    </location>
</feature>
<accession>A0A382D5C6</accession>
<sequence>VSVELDDEASRLIGDIERQLRTEDLVSSGWKVSLPENLQEKSKIVVSASKAFTTVDSLVSVLEEIAGPSVFSEISLLSEKSFAKKLWTIEGKIDLSEGLALFSDPALDEVLGGNLFGRSLEDLSFLSGCDDICDPAGSFLMNFSVSLPGTKENGLNHDVWTVPLGDQTSTPFSSFSTVDYPKPKAWRTVAYVFFGAALLFLIFRGFRNLTSVPRIGRNSENSRKHKETSEIIENVVTKENQETDTSIKLVVVGGKGVIWDGGADPEGLLVPFVRENGGLTDADEIADRYRSASLGQLSSEEFWESVGLQGNTDDIDAQYLNLVRLRSDTLPFLDQMKRRGIPVACITNSVLSWSQQLRERLGVEDQIQHWVVSGEYGVRKPSNPIFEALRRLTGVSFSNMLLVDSDIATLEAARGLGMSTVLMQSQVPIPSGFTHPKIEGFAELFGKYN</sequence>
<dbReference type="Gene3D" id="3.40.50.1000">
    <property type="entry name" value="HAD superfamily/HAD-like"/>
    <property type="match status" value="1"/>
</dbReference>
<dbReference type="InterPro" id="IPR036412">
    <property type="entry name" value="HAD-like_sf"/>
</dbReference>
<dbReference type="PANTHER" id="PTHR43611:SF3">
    <property type="entry name" value="FLAVIN MONONUCLEOTIDE HYDROLASE 1, CHLOROPLATIC"/>
    <property type="match status" value="1"/>
</dbReference>
<protein>
    <submittedName>
        <fullName evidence="2">Uncharacterized protein</fullName>
    </submittedName>
</protein>
<dbReference type="AlphaFoldDB" id="A0A382D5C6"/>
<dbReference type="InterPro" id="IPR023214">
    <property type="entry name" value="HAD_sf"/>
</dbReference>
<gene>
    <name evidence="2" type="ORF">METZ01_LOCUS185775</name>
</gene>
<dbReference type="PANTHER" id="PTHR43611">
    <property type="entry name" value="ALPHA-D-GLUCOSE 1-PHOSPHATE PHOSPHATASE"/>
    <property type="match status" value="1"/>
</dbReference>
<feature type="transmembrane region" description="Helical" evidence="1">
    <location>
        <begin position="185"/>
        <end position="206"/>
    </location>
</feature>
<dbReference type="EMBL" id="UINC01037436">
    <property type="protein sequence ID" value="SVB32921.1"/>
    <property type="molecule type" value="Genomic_DNA"/>
</dbReference>
<keyword evidence="1" id="KW-0472">Membrane</keyword>
<evidence type="ECO:0000313" key="2">
    <source>
        <dbReference type="EMBL" id="SVB32921.1"/>
    </source>
</evidence>
<reference evidence="2" key="1">
    <citation type="submission" date="2018-05" db="EMBL/GenBank/DDBJ databases">
        <authorList>
            <person name="Lanie J.A."/>
            <person name="Ng W.-L."/>
            <person name="Kazmierczak K.M."/>
            <person name="Andrzejewski T.M."/>
            <person name="Davidsen T.M."/>
            <person name="Wayne K.J."/>
            <person name="Tettelin H."/>
            <person name="Glass J.I."/>
            <person name="Rusch D."/>
            <person name="Podicherti R."/>
            <person name="Tsui H.-C.T."/>
            <person name="Winkler M.E."/>
        </authorList>
    </citation>
    <scope>NUCLEOTIDE SEQUENCE</scope>
</reference>